<name>A0A0A9HQE7_ARUDO</name>
<evidence type="ECO:0000313" key="1">
    <source>
        <dbReference type="EMBL" id="JAE35098.1"/>
    </source>
</evidence>
<accession>A0A0A9HQE7</accession>
<reference evidence="1" key="2">
    <citation type="journal article" date="2015" name="Data Brief">
        <title>Shoot transcriptome of the giant reed, Arundo donax.</title>
        <authorList>
            <person name="Barrero R.A."/>
            <person name="Guerrero F.D."/>
            <person name="Moolhuijzen P."/>
            <person name="Goolsby J.A."/>
            <person name="Tidwell J."/>
            <person name="Bellgard S.E."/>
            <person name="Bellgard M.I."/>
        </authorList>
    </citation>
    <scope>NUCLEOTIDE SEQUENCE</scope>
    <source>
        <tissue evidence="1">Shoot tissue taken approximately 20 cm above the soil surface</tissue>
    </source>
</reference>
<proteinExistence type="predicted"/>
<sequence>MARQEQGKAEFH</sequence>
<reference evidence="1" key="1">
    <citation type="submission" date="2014-09" db="EMBL/GenBank/DDBJ databases">
        <authorList>
            <person name="Magalhaes I.L.F."/>
            <person name="Oliveira U."/>
            <person name="Santos F.R."/>
            <person name="Vidigal T.H.D.A."/>
            <person name="Brescovit A.D."/>
            <person name="Santos A.J."/>
        </authorList>
    </citation>
    <scope>NUCLEOTIDE SEQUENCE</scope>
    <source>
        <tissue evidence="1">Shoot tissue taken approximately 20 cm above the soil surface</tissue>
    </source>
</reference>
<dbReference type="EMBL" id="GBRH01162798">
    <property type="protein sequence ID" value="JAE35098.1"/>
    <property type="molecule type" value="Transcribed_RNA"/>
</dbReference>
<protein>
    <submittedName>
        <fullName evidence="1">Uncharacterized protein</fullName>
    </submittedName>
</protein>
<organism evidence="1">
    <name type="scientific">Arundo donax</name>
    <name type="common">Giant reed</name>
    <name type="synonym">Donax arundinaceus</name>
    <dbReference type="NCBI Taxonomy" id="35708"/>
    <lineage>
        <taxon>Eukaryota</taxon>
        <taxon>Viridiplantae</taxon>
        <taxon>Streptophyta</taxon>
        <taxon>Embryophyta</taxon>
        <taxon>Tracheophyta</taxon>
        <taxon>Spermatophyta</taxon>
        <taxon>Magnoliopsida</taxon>
        <taxon>Liliopsida</taxon>
        <taxon>Poales</taxon>
        <taxon>Poaceae</taxon>
        <taxon>PACMAD clade</taxon>
        <taxon>Arundinoideae</taxon>
        <taxon>Arundineae</taxon>
        <taxon>Arundo</taxon>
    </lineage>
</organism>